<dbReference type="SUPFAM" id="SSF48264">
    <property type="entry name" value="Cytochrome P450"/>
    <property type="match status" value="1"/>
</dbReference>
<dbReference type="PRINTS" id="PR00385">
    <property type="entry name" value="P450"/>
</dbReference>
<dbReference type="EMBL" id="CP089277">
    <property type="protein sequence ID" value="USP78791.1"/>
    <property type="molecule type" value="Genomic_DNA"/>
</dbReference>
<dbReference type="InterPro" id="IPR036396">
    <property type="entry name" value="Cyt_P450_sf"/>
</dbReference>
<comment type="similarity">
    <text evidence="2">Belongs to the cytochrome P450 family.</text>
</comment>
<dbReference type="GO" id="GO:0020037">
    <property type="term" value="F:heme binding"/>
    <property type="evidence" value="ECO:0007669"/>
    <property type="project" value="InterPro"/>
</dbReference>
<dbReference type="AlphaFoldDB" id="A0A9Q8Z974"/>
<dbReference type="InterPro" id="IPR029058">
    <property type="entry name" value="AB_hydrolase_fold"/>
</dbReference>
<gene>
    <name evidence="7" type="ORF">yc1106_06065</name>
</gene>
<protein>
    <recommendedName>
        <fullName evidence="9">Cytochrome P450</fullName>
    </recommendedName>
</protein>
<name>A0A9Q8Z974_CURCL</name>
<feature type="binding site" description="axial binding residue" evidence="5">
    <location>
        <position position="808"/>
    </location>
    <ligand>
        <name>heme</name>
        <dbReference type="ChEBI" id="CHEBI:30413"/>
    </ligand>
    <ligandPart>
        <name>Fe</name>
        <dbReference type="ChEBI" id="CHEBI:18248"/>
    </ligandPart>
</feature>
<feature type="region of interest" description="Disordered" evidence="6">
    <location>
        <begin position="1"/>
        <end position="20"/>
    </location>
</feature>
<keyword evidence="8" id="KW-1185">Reference proteome</keyword>
<keyword evidence="5" id="KW-0349">Heme</keyword>
<feature type="region of interest" description="Disordered" evidence="6">
    <location>
        <begin position="590"/>
        <end position="611"/>
    </location>
</feature>
<dbReference type="PANTHER" id="PTHR24305">
    <property type="entry name" value="CYTOCHROME P450"/>
    <property type="match status" value="1"/>
</dbReference>
<dbReference type="Gene3D" id="1.10.630.10">
    <property type="entry name" value="Cytochrome P450"/>
    <property type="match status" value="1"/>
</dbReference>
<keyword evidence="3 5" id="KW-0479">Metal-binding</keyword>
<keyword evidence="4 5" id="KW-0408">Iron</keyword>
<reference evidence="7" key="1">
    <citation type="submission" date="2021-12" db="EMBL/GenBank/DDBJ databases">
        <title>Curvularia clavata genome.</title>
        <authorList>
            <person name="Cao Y."/>
        </authorList>
    </citation>
    <scope>NUCLEOTIDE SEQUENCE</scope>
    <source>
        <strain evidence="7">Yc1106</strain>
    </source>
</reference>
<evidence type="ECO:0000313" key="8">
    <source>
        <dbReference type="Proteomes" id="UP001056012"/>
    </source>
</evidence>
<dbReference type="GO" id="GO:0004497">
    <property type="term" value="F:monooxygenase activity"/>
    <property type="evidence" value="ECO:0007669"/>
    <property type="project" value="InterPro"/>
</dbReference>
<evidence type="ECO:0000256" key="4">
    <source>
        <dbReference type="ARBA" id="ARBA00023004"/>
    </source>
</evidence>
<dbReference type="SUPFAM" id="SSF53474">
    <property type="entry name" value="alpha/beta-Hydrolases"/>
    <property type="match status" value="1"/>
</dbReference>
<evidence type="ECO:0008006" key="9">
    <source>
        <dbReference type="Google" id="ProtNLM"/>
    </source>
</evidence>
<dbReference type="GO" id="GO:0016705">
    <property type="term" value="F:oxidoreductase activity, acting on paired donors, with incorporation or reduction of molecular oxygen"/>
    <property type="evidence" value="ECO:0007669"/>
    <property type="project" value="InterPro"/>
</dbReference>
<evidence type="ECO:0000313" key="7">
    <source>
        <dbReference type="EMBL" id="USP78791.1"/>
    </source>
</evidence>
<dbReference type="InterPro" id="IPR050121">
    <property type="entry name" value="Cytochrome_P450_monoxygenase"/>
</dbReference>
<dbReference type="PRINTS" id="PR00463">
    <property type="entry name" value="EP450I"/>
</dbReference>
<accession>A0A9Q8Z974</accession>
<dbReference type="PROSITE" id="PS00086">
    <property type="entry name" value="CYTOCHROME_P450"/>
    <property type="match status" value="1"/>
</dbReference>
<dbReference type="InterPro" id="IPR002401">
    <property type="entry name" value="Cyt_P450_E_grp-I"/>
</dbReference>
<dbReference type="PANTHER" id="PTHR24305:SF166">
    <property type="entry name" value="CYTOCHROME P450 12A4, MITOCHONDRIAL-RELATED"/>
    <property type="match status" value="1"/>
</dbReference>
<evidence type="ECO:0000256" key="3">
    <source>
        <dbReference type="ARBA" id="ARBA00022723"/>
    </source>
</evidence>
<dbReference type="VEuPathDB" id="FungiDB:yc1106_06065"/>
<comment type="cofactor">
    <cofactor evidence="1 5">
        <name>heme</name>
        <dbReference type="ChEBI" id="CHEBI:30413"/>
    </cofactor>
</comment>
<dbReference type="OrthoDB" id="1470350at2759"/>
<evidence type="ECO:0000256" key="5">
    <source>
        <dbReference type="PIRSR" id="PIRSR602401-1"/>
    </source>
</evidence>
<dbReference type="InterPro" id="IPR001128">
    <property type="entry name" value="Cyt_P450"/>
</dbReference>
<dbReference type="CDD" id="cd11070">
    <property type="entry name" value="CYP56-like"/>
    <property type="match status" value="1"/>
</dbReference>
<evidence type="ECO:0000256" key="6">
    <source>
        <dbReference type="SAM" id="MobiDB-lite"/>
    </source>
</evidence>
<evidence type="ECO:0000256" key="1">
    <source>
        <dbReference type="ARBA" id="ARBA00001971"/>
    </source>
</evidence>
<sequence>MAATTNPLHGTPRSTQRPLSSHTFTIAGVLVDVHGLDELPASVPSVACLWLLNPRLQSKEHMEPIANRVISEWNKRIQEGRAGKNPKGLIAAAFDQRNHGSRKVDELHNQAWRDGNERHAQDMFGCYHGTATDTSQLINHLQSYIFTAPDAPKITHHFALGISLGGHATWHCLLGDPRITAGVVGIGCPDYTRLMTDRARLSKRESYTKTTPPGATFLGSPDFPQALQDAIAQYDPAGLLLPGMFNPIAEDKQPDQAQLDRMKALMKERLQGKSILNLSGKIDKLVPYEAGEPFLKHFKRIIAEDPSLNMNFEDVLFDGVGHAFPPAMADKAADWLCDVMTKDEIFWSMFSVPLRPIVRSILPTSIFAIVELSIWGWEFRDKAAVHEKLGPVFVVVTTGLNRLVCADPSMAHTIMSRRRDFVHPDISTETMGFLGPNIVTYKAKDESWSRQRRIVAPSLNERISPEVWTVSVEQASCLADLLLSASSSHAVQRPAEIVLGLRTIAINVLARIAYGHNKPFNLSPPSTRPSADISYVDAISLVTEKLIYAAFLPASFLSLPFMPQVSQRLGIALKRLPGLTQDMLNQERQKSAYASPNVSQATESPNNSPDTIMKTLVQLSDQEKNWTDTLKPELSDKTTKKFLTEEEIAGNLFVFTAAGFDTTANTMSYAVALLAVYPEWQAWIQTEIDTVFKGPDMSPKDYAAVFPKLVRCLAVMLETLRLFPPVTLLMRSMTTSQNIAFADTSLQIAAPSTVCVNTMALHTSRSTWGSDSLSFNPARWLRPDTTEPTLITPPQGTFMPWSVGPRTCPGQKMSQVEFVAVIATLFHRCNARPIAREGESAQLARQRLLDLLEDSQPVLTLQINKPEDVHIHWDKR</sequence>
<feature type="compositionally biased region" description="Polar residues" evidence="6">
    <location>
        <begin position="591"/>
        <end position="610"/>
    </location>
</feature>
<dbReference type="Pfam" id="PF00067">
    <property type="entry name" value="p450"/>
    <property type="match status" value="1"/>
</dbReference>
<proteinExistence type="inferred from homology"/>
<dbReference type="GO" id="GO:0005506">
    <property type="term" value="F:iron ion binding"/>
    <property type="evidence" value="ECO:0007669"/>
    <property type="project" value="InterPro"/>
</dbReference>
<dbReference type="Gene3D" id="3.40.50.1820">
    <property type="entry name" value="alpha/beta hydrolase"/>
    <property type="match status" value="1"/>
</dbReference>
<dbReference type="InterPro" id="IPR017972">
    <property type="entry name" value="Cyt_P450_CS"/>
</dbReference>
<evidence type="ECO:0000256" key="2">
    <source>
        <dbReference type="ARBA" id="ARBA00010617"/>
    </source>
</evidence>
<dbReference type="Proteomes" id="UP001056012">
    <property type="component" value="Chromosome 4"/>
</dbReference>
<organism evidence="7 8">
    <name type="scientific">Curvularia clavata</name>
    <dbReference type="NCBI Taxonomy" id="95742"/>
    <lineage>
        <taxon>Eukaryota</taxon>
        <taxon>Fungi</taxon>
        <taxon>Dikarya</taxon>
        <taxon>Ascomycota</taxon>
        <taxon>Pezizomycotina</taxon>
        <taxon>Dothideomycetes</taxon>
        <taxon>Pleosporomycetidae</taxon>
        <taxon>Pleosporales</taxon>
        <taxon>Pleosporineae</taxon>
        <taxon>Pleosporaceae</taxon>
        <taxon>Curvularia</taxon>
    </lineage>
</organism>